<dbReference type="AlphaFoldDB" id="A0A518CQY4"/>
<dbReference type="SMART" id="SM00860">
    <property type="entry name" value="SMI1_KNR4"/>
    <property type="match status" value="1"/>
</dbReference>
<proteinExistence type="predicted"/>
<sequence>MPFPVDLKYILDAEEQLQVKLPSSLSEYLQRWNGAEIEIEEDDWQVFSVLDKSNRKQIARSWNDIVSGNKSASSCAGFPPKAIAIAQNGSGDYLVLLPHIDNPSQLNDCALIWDHETGVTTEVDKLSILLKRRVN</sequence>
<dbReference type="Gene3D" id="3.40.1580.10">
    <property type="entry name" value="SMI1/KNR4-like"/>
    <property type="match status" value="1"/>
</dbReference>
<dbReference type="SUPFAM" id="SSF160631">
    <property type="entry name" value="SMI1/KNR4-like"/>
    <property type="match status" value="1"/>
</dbReference>
<dbReference type="KEGG" id="plon:Pla110_33630"/>
<name>A0A518CQY4_9PLAN</name>
<evidence type="ECO:0000259" key="1">
    <source>
        <dbReference type="SMART" id="SM00860"/>
    </source>
</evidence>
<dbReference type="EMBL" id="CP036281">
    <property type="protein sequence ID" value="QDU81620.1"/>
    <property type="molecule type" value="Genomic_DNA"/>
</dbReference>
<dbReference type="Proteomes" id="UP000317178">
    <property type="component" value="Chromosome"/>
</dbReference>
<dbReference type="Pfam" id="PF09346">
    <property type="entry name" value="SMI1_KNR4"/>
    <property type="match status" value="1"/>
</dbReference>
<evidence type="ECO:0000313" key="3">
    <source>
        <dbReference type="Proteomes" id="UP000317178"/>
    </source>
</evidence>
<gene>
    <name evidence="2" type="ORF">Pla110_33630</name>
</gene>
<keyword evidence="3" id="KW-1185">Reference proteome</keyword>
<protein>
    <submittedName>
        <fullName evidence="2">SMI1 / KNR4 family protein</fullName>
    </submittedName>
</protein>
<accession>A0A518CQY4</accession>
<dbReference type="OrthoDB" id="1353528at2"/>
<reference evidence="2 3" key="1">
    <citation type="submission" date="2019-02" db="EMBL/GenBank/DDBJ databases">
        <title>Deep-cultivation of Planctomycetes and their phenomic and genomic characterization uncovers novel biology.</title>
        <authorList>
            <person name="Wiegand S."/>
            <person name="Jogler M."/>
            <person name="Boedeker C."/>
            <person name="Pinto D."/>
            <person name="Vollmers J."/>
            <person name="Rivas-Marin E."/>
            <person name="Kohn T."/>
            <person name="Peeters S.H."/>
            <person name="Heuer A."/>
            <person name="Rast P."/>
            <person name="Oberbeckmann S."/>
            <person name="Bunk B."/>
            <person name="Jeske O."/>
            <person name="Meyerdierks A."/>
            <person name="Storesund J.E."/>
            <person name="Kallscheuer N."/>
            <person name="Luecker S."/>
            <person name="Lage O.M."/>
            <person name="Pohl T."/>
            <person name="Merkel B.J."/>
            <person name="Hornburger P."/>
            <person name="Mueller R.-W."/>
            <person name="Bruemmer F."/>
            <person name="Labrenz M."/>
            <person name="Spormann A.M."/>
            <person name="Op den Camp H."/>
            <person name="Overmann J."/>
            <person name="Amann R."/>
            <person name="Jetten M.S.M."/>
            <person name="Mascher T."/>
            <person name="Medema M.H."/>
            <person name="Devos D.P."/>
            <person name="Kaster A.-K."/>
            <person name="Ovreas L."/>
            <person name="Rohde M."/>
            <person name="Galperin M.Y."/>
            <person name="Jogler C."/>
        </authorList>
    </citation>
    <scope>NUCLEOTIDE SEQUENCE [LARGE SCALE GENOMIC DNA]</scope>
    <source>
        <strain evidence="2 3">Pla110</strain>
    </source>
</reference>
<feature type="domain" description="Knr4/Smi1-like" evidence="1">
    <location>
        <begin position="4"/>
        <end position="132"/>
    </location>
</feature>
<organism evidence="2 3">
    <name type="scientific">Polystyrenella longa</name>
    <dbReference type="NCBI Taxonomy" id="2528007"/>
    <lineage>
        <taxon>Bacteria</taxon>
        <taxon>Pseudomonadati</taxon>
        <taxon>Planctomycetota</taxon>
        <taxon>Planctomycetia</taxon>
        <taxon>Planctomycetales</taxon>
        <taxon>Planctomycetaceae</taxon>
        <taxon>Polystyrenella</taxon>
    </lineage>
</organism>
<evidence type="ECO:0000313" key="2">
    <source>
        <dbReference type="EMBL" id="QDU81620.1"/>
    </source>
</evidence>
<dbReference type="InterPro" id="IPR018958">
    <property type="entry name" value="Knr4/Smi1-like_dom"/>
</dbReference>
<dbReference type="RefSeq" id="WP_144997121.1">
    <property type="nucleotide sequence ID" value="NZ_CP036281.1"/>
</dbReference>
<dbReference type="InterPro" id="IPR037883">
    <property type="entry name" value="Knr4/Smi1-like_sf"/>
</dbReference>